<evidence type="ECO:0000256" key="4">
    <source>
        <dbReference type="ARBA" id="ARBA00022692"/>
    </source>
</evidence>
<dbReference type="STRING" id="928724.SacglDRAFT_01691"/>
<protein>
    <submittedName>
        <fullName evidence="9">Multisubunit Na+/H+ antiporter, MnhB subunit</fullName>
    </submittedName>
</protein>
<gene>
    <name evidence="9" type="ORF">SacglDRAFT_01691</name>
</gene>
<keyword evidence="4 7" id="KW-0812">Transmembrane</keyword>
<evidence type="ECO:0000256" key="1">
    <source>
        <dbReference type="ARBA" id="ARBA00004651"/>
    </source>
</evidence>
<dbReference type="EMBL" id="CM001484">
    <property type="protein sequence ID" value="EIE98606.1"/>
    <property type="molecule type" value="Genomic_DNA"/>
</dbReference>
<evidence type="ECO:0000256" key="2">
    <source>
        <dbReference type="ARBA" id="ARBA00009425"/>
    </source>
</evidence>
<reference evidence="10" key="2">
    <citation type="submission" date="2012-01" db="EMBL/GenBank/DDBJ databases">
        <title>Noncontiguous Finished sequence of chromosome of Saccharomonospora glauca K62.</title>
        <authorList>
            <consortium name="US DOE Joint Genome Institute"/>
            <person name="Lucas S."/>
            <person name="Han J."/>
            <person name="Lapidus A."/>
            <person name="Cheng J.-F."/>
            <person name="Goodwin L."/>
            <person name="Pitluck S."/>
            <person name="Peters L."/>
            <person name="Mikhailova N."/>
            <person name="Held B."/>
            <person name="Detter J.C."/>
            <person name="Han C."/>
            <person name="Tapia R."/>
            <person name="Land M."/>
            <person name="Hauser L."/>
            <person name="Kyrpides N."/>
            <person name="Ivanova N."/>
            <person name="Pagani I."/>
            <person name="Brambilla E.-M."/>
            <person name="Klenk H.-P."/>
            <person name="Woyke T."/>
        </authorList>
    </citation>
    <scope>NUCLEOTIDE SEQUENCE [LARGE SCALE GENOMIC DNA]</scope>
    <source>
        <strain evidence="10">K62</strain>
    </source>
</reference>
<reference evidence="9 10" key="1">
    <citation type="submission" date="2011-09" db="EMBL/GenBank/DDBJ databases">
        <authorList>
            <consortium name="US DOE Joint Genome Institute (JGI-PGF)"/>
            <person name="Lucas S."/>
            <person name="Han J."/>
            <person name="Lapidus A."/>
            <person name="Cheng J.-F."/>
            <person name="Goodwin L."/>
            <person name="Pitluck S."/>
            <person name="Peters L."/>
            <person name="Land M.L."/>
            <person name="Hauser L."/>
            <person name="Brambilla E."/>
            <person name="Klenk H.-P."/>
            <person name="Woyke T.J."/>
        </authorList>
    </citation>
    <scope>NUCLEOTIDE SEQUENCE [LARGE SCALE GENOMIC DNA]</scope>
    <source>
        <strain evidence="9 10">K62</strain>
    </source>
</reference>
<dbReference type="AlphaFoldDB" id="I1D0Y2"/>
<dbReference type="GO" id="GO:0005886">
    <property type="term" value="C:plasma membrane"/>
    <property type="evidence" value="ECO:0007669"/>
    <property type="project" value="UniProtKB-SubCell"/>
</dbReference>
<accession>I1D0Y2</accession>
<dbReference type="InterPro" id="IPR007182">
    <property type="entry name" value="MnhB"/>
</dbReference>
<keyword evidence="6 7" id="KW-0472">Membrane</keyword>
<sequence>MTASRTDAVANLWWDTCDRPREHWLMRESEQTRWPRSLLLEVCLRIVFPTVLLVAVYLLFAGHTRAGGGFSAGLVAGLAFVLRYVAGGSLTGLRRPWVQPPVIMGFGLIVVVASAIVPVFFDLPLLSSAVWKVDVPVLGSLKIATSLGFDTGVFLLIIGVVLNLLRTLGEGIQRGELENELNDQQPGDAST</sequence>
<keyword evidence="3" id="KW-1003">Cell membrane</keyword>
<dbReference type="PANTHER" id="PTHR33932">
    <property type="entry name" value="NA(+)/H(+) ANTIPORTER SUBUNIT B"/>
    <property type="match status" value="1"/>
</dbReference>
<name>I1D0Y2_9PSEU</name>
<proteinExistence type="inferred from homology"/>
<dbReference type="InterPro" id="IPR050622">
    <property type="entry name" value="CPA3_antiporter_subunitB"/>
</dbReference>
<feature type="domain" description="Na+/H+ antiporter MnhB subunit-related protein" evidence="8">
    <location>
        <begin position="40"/>
        <end position="162"/>
    </location>
</feature>
<keyword evidence="5 7" id="KW-1133">Transmembrane helix</keyword>
<feature type="transmembrane region" description="Helical" evidence="7">
    <location>
        <begin position="141"/>
        <end position="165"/>
    </location>
</feature>
<feature type="transmembrane region" description="Helical" evidence="7">
    <location>
        <begin position="38"/>
        <end position="60"/>
    </location>
</feature>
<feature type="transmembrane region" description="Helical" evidence="7">
    <location>
        <begin position="66"/>
        <end position="86"/>
    </location>
</feature>
<dbReference type="HOGENOM" id="CLU_101659_1_1_11"/>
<dbReference type="Pfam" id="PF04039">
    <property type="entry name" value="MnhB"/>
    <property type="match status" value="1"/>
</dbReference>
<organism evidence="9 10">
    <name type="scientific">Saccharomonospora glauca K62</name>
    <dbReference type="NCBI Taxonomy" id="928724"/>
    <lineage>
        <taxon>Bacteria</taxon>
        <taxon>Bacillati</taxon>
        <taxon>Actinomycetota</taxon>
        <taxon>Actinomycetes</taxon>
        <taxon>Pseudonocardiales</taxon>
        <taxon>Pseudonocardiaceae</taxon>
        <taxon>Saccharomonospora</taxon>
    </lineage>
</organism>
<dbReference type="RefSeq" id="WP_005463447.1">
    <property type="nucleotide sequence ID" value="NZ_CM001484.1"/>
</dbReference>
<dbReference type="OrthoDB" id="3436314at2"/>
<dbReference type="PANTHER" id="PTHR33932:SF4">
    <property type="entry name" value="NA(+)_H(+) ANTIPORTER SUBUNIT B"/>
    <property type="match status" value="1"/>
</dbReference>
<evidence type="ECO:0000256" key="5">
    <source>
        <dbReference type="ARBA" id="ARBA00022989"/>
    </source>
</evidence>
<evidence type="ECO:0000256" key="7">
    <source>
        <dbReference type="SAM" id="Phobius"/>
    </source>
</evidence>
<comment type="subcellular location">
    <subcellularLocation>
        <location evidence="1">Cell membrane</location>
        <topology evidence="1">Multi-pass membrane protein</topology>
    </subcellularLocation>
</comment>
<evidence type="ECO:0000256" key="6">
    <source>
        <dbReference type="ARBA" id="ARBA00023136"/>
    </source>
</evidence>
<feature type="transmembrane region" description="Helical" evidence="7">
    <location>
        <begin position="98"/>
        <end position="121"/>
    </location>
</feature>
<evidence type="ECO:0000313" key="10">
    <source>
        <dbReference type="Proteomes" id="UP000005087"/>
    </source>
</evidence>
<evidence type="ECO:0000256" key="3">
    <source>
        <dbReference type="ARBA" id="ARBA00022475"/>
    </source>
</evidence>
<evidence type="ECO:0000259" key="8">
    <source>
        <dbReference type="Pfam" id="PF04039"/>
    </source>
</evidence>
<keyword evidence="10" id="KW-1185">Reference proteome</keyword>
<comment type="similarity">
    <text evidence="2">Belongs to the CPA3 antiporters (TC 2.A.63) subunit B family.</text>
</comment>
<dbReference type="Proteomes" id="UP000005087">
    <property type="component" value="Chromosome"/>
</dbReference>
<evidence type="ECO:0000313" key="9">
    <source>
        <dbReference type="EMBL" id="EIE98606.1"/>
    </source>
</evidence>
<dbReference type="eggNOG" id="COG2111">
    <property type="taxonomic scope" value="Bacteria"/>
</dbReference>